<dbReference type="Gene3D" id="1.20.910.10">
    <property type="entry name" value="Heme oxygenase-like"/>
    <property type="match status" value="1"/>
</dbReference>
<dbReference type="CDD" id="cd19357">
    <property type="entry name" value="TenA_E_At3g16990-like"/>
    <property type="match status" value="1"/>
</dbReference>
<reference evidence="2" key="1">
    <citation type="journal article" date="2014" name="Genome Announc.">
        <title>Genome sequence and annotation of Acremonium chrysogenum, producer of the beta-lactam antibiotic cephalosporin C.</title>
        <authorList>
            <person name="Terfehr D."/>
            <person name="Dahlmann T.A."/>
            <person name="Specht T."/>
            <person name="Zadra I."/>
            <person name="Kuernsteiner H."/>
            <person name="Kueck U."/>
        </authorList>
    </citation>
    <scope>NUCLEOTIDE SEQUENCE [LARGE SCALE GENOMIC DNA]</scope>
    <source>
        <strain evidence="2">ATCC 11550 / CBS 779.69 / DSM 880 / IAM 14645 / JCM 23072 / IMI 49137</strain>
    </source>
</reference>
<dbReference type="PANTHER" id="PTHR41813">
    <property type="entry name" value="REGULATOR PAB1642, PUTATIVE (AFU_ORTHOLOGUE AFUA_3G11955)-RELATED"/>
    <property type="match status" value="1"/>
</dbReference>
<keyword evidence="2" id="KW-1185">Reference proteome</keyword>
<dbReference type="AlphaFoldDB" id="A0A086SV98"/>
<name>A0A086SV98_HAPC1</name>
<evidence type="ECO:0000313" key="2">
    <source>
        <dbReference type="Proteomes" id="UP000029964"/>
    </source>
</evidence>
<dbReference type="Proteomes" id="UP000029964">
    <property type="component" value="Unassembled WGS sequence"/>
</dbReference>
<dbReference type="SUPFAM" id="SSF48613">
    <property type="entry name" value="Heme oxygenase-like"/>
    <property type="match status" value="1"/>
</dbReference>
<dbReference type="HOGENOM" id="CLU_055855_0_0_1"/>
<dbReference type="InterPro" id="IPR016084">
    <property type="entry name" value="Haem_Oase-like_multi-hlx"/>
</dbReference>
<comment type="caution">
    <text evidence="1">The sequence shown here is derived from an EMBL/GenBank/DDBJ whole genome shotgun (WGS) entry which is preliminary data.</text>
</comment>
<gene>
    <name evidence="1" type="ORF">ACRE_082570</name>
</gene>
<sequence length="258" mass="28302">MAHQSLTKQLLESDKDGFQRATQSPFLAAAARGKVSRTVLGEWLANDRMYLHSYISGAGRILATHHLPVNSALASASGVVSFIDWLIEGIANVRREERLFIDTAARYGIGVDLPTSPDGTVADGAKLEGLRRFEKIFASRGETPHKGDILPWLEDAVVYWATEKCYLDAWSWAGKQAAGAGGDITADEDGGALRTEFIPNWSSQEFFDFVDRLGVIIDDAVNEMVKAGGDQVRSELVSRAQGKWKDVLAAEEAFWPKM</sequence>
<accession>A0A086SV98</accession>
<protein>
    <recommendedName>
        <fullName evidence="3">Thiaminase-2/PQQC domain-containing protein</fullName>
    </recommendedName>
</protein>
<dbReference type="PANTHER" id="PTHR41813:SF2">
    <property type="entry name" value="REGULATOR PAB1642, PUTATIVE (AFU_ORTHOLOGUE AFUA_3G11955)-RELATED"/>
    <property type="match status" value="1"/>
</dbReference>
<proteinExistence type="predicted"/>
<organism evidence="1 2">
    <name type="scientific">Hapsidospora chrysogenum (strain ATCC 11550 / CBS 779.69 / DSM 880 / IAM 14645 / JCM 23072 / IMI 49137)</name>
    <name type="common">Acremonium chrysogenum</name>
    <dbReference type="NCBI Taxonomy" id="857340"/>
    <lineage>
        <taxon>Eukaryota</taxon>
        <taxon>Fungi</taxon>
        <taxon>Dikarya</taxon>
        <taxon>Ascomycota</taxon>
        <taxon>Pezizomycotina</taxon>
        <taxon>Sordariomycetes</taxon>
        <taxon>Hypocreomycetidae</taxon>
        <taxon>Hypocreales</taxon>
        <taxon>Bionectriaceae</taxon>
        <taxon>Hapsidospora</taxon>
    </lineage>
</organism>
<dbReference type="InterPro" id="IPR053261">
    <property type="entry name" value="Polyketide-peptide_reg"/>
</dbReference>
<evidence type="ECO:0008006" key="3">
    <source>
        <dbReference type="Google" id="ProtNLM"/>
    </source>
</evidence>
<dbReference type="OrthoDB" id="37730at2759"/>
<evidence type="ECO:0000313" key="1">
    <source>
        <dbReference type="EMBL" id="KFH41030.1"/>
    </source>
</evidence>
<dbReference type="EMBL" id="JPKY01000150">
    <property type="protein sequence ID" value="KFH41030.1"/>
    <property type="molecule type" value="Genomic_DNA"/>
</dbReference>
<dbReference type="STRING" id="857340.A0A086SV98"/>